<accession>A0A089NZ71</accession>
<dbReference type="AlphaFoldDB" id="A0A089NZ71"/>
<dbReference type="Proteomes" id="UP000029492">
    <property type="component" value="Chromosome"/>
</dbReference>
<evidence type="ECO:0000313" key="1">
    <source>
        <dbReference type="EMBL" id="AIQ93266.1"/>
    </source>
</evidence>
<sequence length="47" mass="5312">MICGDVLVDVRGYDRRSTDLNLAPYDQESCLGDRHRLRFGTDGLVGR</sequence>
<dbReference type="EMBL" id="CP003811">
    <property type="protein sequence ID" value="AIQ93266.1"/>
    <property type="molecule type" value="Genomic_DNA"/>
</dbReference>
<name>A0A089NZ71_9HYPH</name>
<protein>
    <submittedName>
        <fullName evidence="1">Protein of unassigned function</fullName>
    </submittedName>
</protein>
<dbReference type="HOGENOM" id="CLU_3170152_0_0_5"/>
<proteinExistence type="predicted"/>
<evidence type="ECO:0000313" key="2">
    <source>
        <dbReference type="Proteomes" id="UP000029492"/>
    </source>
</evidence>
<keyword evidence="2" id="KW-1185">Reference proteome</keyword>
<organism evidence="1 2">
    <name type="scientific">Methylobacterium oryzae CBMB20</name>
    <dbReference type="NCBI Taxonomy" id="693986"/>
    <lineage>
        <taxon>Bacteria</taxon>
        <taxon>Pseudomonadati</taxon>
        <taxon>Pseudomonadota</taxon>
        <taxon>Alphaproteobacteria</taxon>
        <taxon>Hyphomicrobiales</taxon>
        <taxon>Methylobacteriaceae</taxon>
        <taxon>Methylobacterium</taxon>
    </lineage>
</organism>
<gene>
    <name evidence="1" type="ORF">MOC_5511</name>
</gene>
<reference evidence="1 2" key="1">
    <citation type="journal article" date="2014" name="PLoS ONE">
        <title>Genome Information of Methylobacterium oryzae, a Plant-Probiotic Methylotroph in the Phyllosphere.</title>
        <authorList>
            <person name="Kwak M.J."/>
            <person name="Jeong H."/>
            <person name="Madhaiyan M."/>
            <person name="Lee Y."/>
            <person name="Sa T.M."/>
            <person name="Oh T.K."/>
            <person name="Kim J.F."/>
        </authorList>
    </citation>
    <scope>NUCLEOTIDE SEQUENCE [LARGE SCALE GENOMIC DNA]</scope>
    <source>
        <strain evidence="1 2">CBMB20</strain>
    </source>
</reference>
<dbReference type="STRING" id="693986.MOC_5511"/>
<dbReference type="KEGG" id="mor:MOC_5511"/>